<evidence type="ECO:0008006" key="4">
    <source>
        <dbReference type="Google" id="ProtNLM"/>
    </source>
</evidence>
<sequence>MGASVIKIERPGDPDVARNWGTKDDPAKTASPEIFAKGHGGSSFTQFNRGKRSLVLDIQKPEGKAILKRLLAKADVFVTNVRGKSLTKHAIDYDTLKAEFPRLIYAHLSAWGRTGPMVEAPGFDVGAWWAHSGIMELARPSDSSAMPRQVGGIGDSVLATQLAGFIGLALYHRERTGEGQLVDAALMRSGLAAIAHPMAASAGSNKFVTGPLSESGGMGWIRETTELGERRTSISYFPFRMKCGQWIHMMDLVPERANPKIFKALGLTELEVMGPPETHTPDGMHLKRATAIIDKALSTKTWAEWKPIFAEHDVWHAVINKFENMWDDEQANANGAFVGHPDIRHKVVGVPILLSAHKAEPQGRAPGLGEHSSEVLREAGFSQEEERQLREKGVVE</sequence>
<name>A0A7S1RWP7_ALECA</name>
<dbReference type="Pfam" id="PF02515">
    <property type="entry name" value="CoA_transf_3"/>
    <property type="match status" value="1"/>
</dbReference>
<dbReference type="Gene3D" id="3.30.1540.10">
    <property type="entry name" value="formyl-coa transferase, domain 3"/>
    <property type="match status" value="1"/>
</dbReference>
<organism evidence="3">
    <name type="scientific">Alexandrium catenella</name>
    <name type="common">Red tide dinoflagellate</name>
    <name type="synonym">Gonyaulax catenella</name>
    <dbReference type="NCBI Taxonomy" id="2925"/>
    <lineage>
        <taxon>Eukaryota</taxon>
        <taxon>Sar</taxon>
        <taxon>Alveolata</taxon>
        <taxon>Dinophyceae</taxon>
        <taxon>Gonyaulacales</taxon>
        <taxon>Pyrocystaceae</taxon>
        <taxon>Alexandrium</taxon>
    </lineage>
</organism>
<dbReference type="PANTHER" id="PTHR48228">
    <property type="entry name" value="SUCCINYL-COA--D-CITRAMALATE COA-TRANSFERASE"/>
    <property type="match status" value="1"/>
</dbReference>
<dbReference type="InterPro" id="IPR050509">
    <property type="entry name" value="CoA-transferase_III"/>
</dbReference>
<dbReference type="InterPro" id="IPR023606">
    <property type="entry name" value="CoA-Trfase_III_dom_1_sf"/>
</dbReference>
<evidence type="ECO:0000256" key="1">
    <source>
        <dbReference type="ARBA" id="ARBA00008383"/>
    </source>
</evidence>
<accession>A0A7S1RWP7</accession>
<dbReference type="AlphaFoldDB" id="A0A7S1RWP7"/>
<feature type="compositionally biased region" description="Basic and acidic residues" evidence="2">
    <location>
        <begin position="384"/>
        <end position="396"/>
    </location>
</feature>
<comment type="similarity">
    <text evidence="1">Belongs to the CoA-transferase III family.</text>
</comment>
<dbReference type="InterPro" id="IPR044855">
    <property type="entry name" value="CoA-Trfase_III_dom3_sf"/>
</dbReference>
<protein>
    <recommendedName>
        <fullName evidence="4">Formyl-CoA transferase</fullName>
    </recommendedName>
</protein>
<gene>
    <name evidence="3" type="ORF">ACAT0790_LOCUS54360</name>
</gene>
<evidence type="ECO:0000256" key="2">
    <source>
        <dbReference type="SAM" id="MobiDB-lite"/>
    </source>
</evidence>
<proteinExistence type="inferred from homology"/>
<reference evidence="3" key="1">
    <citation type="submission" date="2021-01" db="EMBL/GenBank/DDBJ databases">
        <authorList>
            <person name="Corre E."/>
            <person name="Pelletier E."/>
            <person name="Niang G."/>
            <person name="Scheremetjew M."/>
            <person name="Finn R."/>
            <person name="Kale V."/>
            <person name="Holt S."/>
            <person name="Cochrane G."/>
            <person name="Meng A."/>
            <person name="Brown T."/>
            <person name="Cohen L."/>
        </authorList>
    </citation>
    <scope>NUCLEOTIDE SEQUENCE</scope>
    <source>
        <strain evidence="3">OF101</strain>
    </source>
</reference>
<evidence type="ECO:0000313" key="3">
    <source>
        <dbReference type="EMBL" id="CAD9177591.1"/>
    </source>
</evidence>
<feature type="region of interest" description="Disordered" evidence="2">
    <location>
        <begin position="11"/>
        <end position="35"/>
    </location>
</feature>
<dbReference type="InterPro" id="IPR003673">
    <property type="entry name" value="CoA-Trfase_fam_III"/>
</dbReference>
<dbReference type="GO" id="GO:0003824">
    <property type="term" value="F:catalytic activity"/>
    <property type="evidence" value="ECO:0007669"/>
    <property type="project" value="InterPro"/>
</dbReference>
<dbReference type="EMBL" id="HBGE01091277">
    <property type="protein sequence ID" value="CAD9177591.1"/>
    <property type="molecule type" value="Transcribed_RNA"/>
</dbReference>
<feature type="region of interest" description="Disordered" evidence="2">
    <location>
        <begin position="360"/>
        <end position="396"/>
    </location>
</feature>
<feature type="compositionally biased region" description="Basic and acidic residues" evidence="2">
    <location>
        <begin position="11"/>
        <end position="27"/>
    </location>
</feature>
<dbReference type="Gene3D" id="3.40.50.10540">
    <property type="entry name" value="Crotonobetainyl-coa:carnitine coa-transferase, domain 1"/>
    <property type="match status" value="1"/>
</dbReference>
<dbReference type="PANTHER" id="PTHR48228:SF2">
    <property type="entry name" value="E-CINNAMOYL-COA:R-PHENYLLACTATE COA TRANSFERASE LARGE SUBUNIT"/>
    <property type="match status" value="1"/>
</dbReference>
<dbReference type="SUPFAM" id="SSF89796">
    <property type="entry name" value="CoA-transferase family III (CaiB/BaiF)"/>
    <property type="match status" value="1"/>
</dbReference>